<dbReference type="GO" id="GO:0016705">
    <property type="term" value="F:oxidoreductase activity, acting on paired donors, with incorporation or reduction of molecular oxygen"/>
    <property type="evidence" value="ECO:0007669"/>
    <property type="project" value="InterPro"/>
</dbReference>
<dbReference type="STRING" id="139420.A0A371D1W2"/>
<evidence type="ECO:0000256" key="8">
    <source>
        <dbReference type="ARBA" id="ARBA00023033"/>
    </source>
</evidence>
<dbReference type="EMBL" id="KZ857427">
    <property type="protein sequence ID" value="RDX46459.1"/>
    <property type="molecule type" value="Genomic_DNA"/>
</dbReference>
<dbReference type="GO" id="GO:0005506">
    <property type="term" value="F:iron ion binding"/>
    <property type="evidence" value="ECO:0007669"/>
    <property type="project" value="InterPro"/>
</dbReference>
<evidence type="ECO:0000256" key="1">
    <source>
        <dbReference type="ARBA" id="ARBA00001971"/>
    </source>
</evidence>
<comment type="pathway">
    <text evidence="2">Secondary metabolite biosynthesis.</text>
</comment>
<dbReference type="SUPFAM" id="SSF48264">
    <property type="entry name" value="Cytochrome P450"/>
    <property type="match status" value="1"/>
</dbReference>
<dbReference type="InterPro" id="IPR002401">
    <property type="entry name" value="Cyt_P450_E_grp-I"/>
</dbReference>
<dbReference type="Pfam" id="PF00067">
    <property type="entry name" value="p450"/>
    <property type="match status" value="1"/>
</dbReference>
<evidence type="ECO:0000313" key="10">
    <source>
        <dbReference type="EMBL" id="RDX46459.1"/>
    </source>
</evidence>
<evidence type="ECO:0000256" key="3">
    <source>
        <dbReference type="ARBA" id="ARBA00010617"/>
    </source>
</evidence>
<dbReference type="Proteomes" id="UP000256964">
    <property type="component" value="Unassembled WGS sequence"/>
</dbReference>
<gene>
    <name evidence="10" type="ORF">OH76DRAFT_841225</name>
</gene>
<keyword evidence="11" id="KW-1185">Reference proteome</keyword>
<dbReference type="InterPro" id="IPR050121">
    <property type="entry name" value="Cytochrome_P450_monoxygenase"/>
</dbReference>
<dbReference type="OrthoDB" id="1470350at2759"/>
<dbReference type="InterPro" id="IPR001128">
    <property type="entry name" value="Cyt_P450"/>
</dbReference>
<feature type="binding site" description="axial binding residue" evidence="9">
    <location>
        <position position="483"/>
    </location>
    <ligand>
        <name>heme</name>
        <dbReference type="ChEBI" id="CHEBI:30413"/>
    </ligand>
    <ligandPart>
        <name>Fe</name>
        <dbReference type="ChEBI" id="CHEBI:18248"/>
    </ligandPart>
</feature>
<keyword evidence="4 9" id="KW-0349">Heme</keyword>
<dbReference type="PANTHER" id="PTHR24305">
    <property type="entry name" value="CYTOCHROME P450"/>
    <property type="match status" value="1"/>
</dbReference>
<keyword evidence="6" id="KW-0560">Oxidoreductase</keyword>
<organism evidence="10 11">
    <name type="scientific">Lentinus brumalis</name>
    <dbReference type="NCBI Taxonomy" id="2498619"/>
    <lineage>
        <taxon>Eukaryota</taxon>
        <taxon>Fungi</taxon>
        <taxon>Dikarya</taxon>
        <taxon>Basidiomycota</taxon>
        <taxon>Agaricomycotina</taxon>
        <taxon>Agaricomycetes</taxon>
        <taxon>Polyporales</taxon>
        <taxon>Polyporaceae</taxon>
        <taxon>Lentinus</taxon>
    </lineage>
</organism>
<evidence type="ECO:0000256" key="4">
    <source>
        <dbReference type="ARBA" id="ARBA00022617"/>
    </source>
</evidence>
<protein>
    <submittedName>
        <fullName evidence="10">Cytochrome P450</fullName>
    </submittedName>
</protein>
<comment type="cofactor">
    <cofactor evidence="1 9">
        <name>heme</name>
        <dbReference type="ChEBI" id="CHEBI:30413"/>
    </cofactor>
</comment>
<evidence type="ECO:0000256" key="9">
    <source>
        <dbReference type="PIRSR" id="PIRSR602401-1"/>
    </source>
</evidence>
<evidence type="ECO:0000256" key="5">
    <source>
        <dbReference type="ARBA" id="ARBA00022723"/>
    </source>
</evidence>
<name>A0A371D1W2_9APHY</name>
<dbReference type="AlphaFoldDB" id="A0A371D1W2"/>
<sequence length="545" mass="60715">MSFLVVIVLAIICYAYVLRKLRVFARSPLDNIRGPPPASWVKGHMGQLLNLNAHQFRKKLEVEYPGVVKLSGLFGKPNLLVSDPVALHTVLIKEHHIFEEPATHLAPNLLMFGPGLISIDGEWHKKQRKILNPAFSLAALRQTVPIMYGVSYKLRDALLSRVTDGDWTEIDMLSWISRGTLELVAQAALGGTLDPLEADHPGEYGQAMKLLFPSLAALAIVRRLVPTLVKIGSPQFRKRIVEMIPYPPLQQIRNVVNVMEASARRIVDEKLDAINRKDDTVLAQIGGGKDILSTFLRGNMDASGNITLTKEELVAQVSTLIFAGTDTTSCATTRTIHLLAQYPDIQTKLREEIVAAHREKGSRLMYDDLFDLPYLEAVCRESLRLYPPASLVSKSPRQDTVLPLCNPIRGADGQEIQQIHIPKGTNVIIGVQAMNRAKELWGEDADEFKPERWLSDLPGSVIQARIPGVYSNMMTFLGGGRACIGFKFAQLDMKVFLSILLENFAFELSDNPIHWNYASIRYPTAGSSDKPQLPVKVKRIYSQVD</sequence>
<comment type="similarity">
    <text evidence="3">Belongs to the cytochrome P450 family.</text>
</comment>
<dbReference type="Gene3D" id="1.10.630.10">
    <property type="entry name" value="Cytochrome P450"/>
    <property type="match status" value="1"/>
</dbReference>
<dbReference type="GO" id="GO:0020037">
    <property type="term" value="F:heme binding"/>
    <property type="evidence" value="ECO:0007669"/>
    <property type="project" value="InterPro"/>
</dbReference>
<reference evidence="10 11" key="1">
    <citation type="journal article" date="2018" name="Biotechnol. Biofuels">
        <title>Integrative visual omics of the white-rot fungus Polyporus brumalis exposes the biotechnological potential of its oxidative enzymes for delignifying raw plant biomass.</title>
        <authorList>
            <person name="Miyauchi S."/>
            <person name="Rancon A."/>
            <person name="Drula E."/>
            <person name="Hage H."/>
            <person name="Chaduli D."/>
            <person name="Favel A."/>
            <person name="Grisel S."/>
            <person name="Henrissat B."/>
            <person name="Herpoel-Gimbert I."/>
            <person name="Ruiz-Duenas F.J."/>
            <person name="Chevret D."/>
            <person name="Hainaut M."/>
            <person name="Lin J."/>
            <person name="Wang M."/>
            <person name="Pangilinan J."/>
            <person name="Lipzen A."/>
            <person name="Lesage-Meessen L."/>
            <person name="Navarro D."/>
            <person name="Riley R."/>
            <person name="Grigoriev I.V."/>
            <person name="Zhou S."/>
            <person name="Raouche S."/>
            <person name="Rosso M.N."/>
        </authorList>
    </citation>
    <scope>NUCLEOTIDE SEQUENCE [LARGE SCALE GENOMIC DNA]</scope>
    <source>
        <strain evidence="10 11">BRFM 1820</strain>
    </source>
</reference>
<dbReference type="PRINTS" id="PR00385">
    <property type="entry name" value="P450"/>
</dbReference>
<dbReference type="GO" id="GO:0004497">
    <property type="term" value="F:monooxygenase activity"/>
    <property type="evidence" value="ECO:0007669"/>
    <property type="project" value="UniProtKB-KW"/>
</dbReference>
<dbReference type="InterPro" id="IPR036396">
    <property type="entry name" value="Cyt_P450_sf"/>
</dbReference>
<keyword evidence="5 9" id="KW-0479">Metal-binding</keyword>
<dbReference type="CDD" id="cd11069">
    <property type="entry name" value="CYP_FUM15-like"/>
    <property type="match status" value="1"/>
</dbReference>
<evidence type="ECO:0000256" key="7">
    <source>
        <dbReference type="ARBA" id="ARBA00023004"/>
    </source>
</evidence>
<keyword evidence="7 9" id="KW-0408">Iron</keyword>
<dbReference type="PANTHER" id="PTHR24305:SF166">
    <property type="entry name" value="CYTOCHROME P450 12A4, MITOCHONDRIAL-RELATED"/>
    <property type="match status" value="1"/>
</dbReference>
<evidence type="ECO:0000256" key="6">
    <source>
        <dbReference type="ARBA" id="ARBA00023002"/>
    </source>
</evidence>
<evidence type="ECO:0000256" key="2">
    <source>
        <dbReference type="ARBA" id="ARBA00005179"/>
    </source>
</evidence>
<keyword evidence="8" id="KW-0503">Monooxygenase</keyword>
<proteinExistence type="inferred from homology"/>
<accession>A0A371D1W2</accession>
<dbReference type="PRINTS" id="PR00463">
    <property type="entry name" value="EP450I"/>
</dbReference>
<evidence type="ECO:0000313" key="11">
    <source>
        <dbReference type="Proteomes" id="UP000256964"/>
    </source>
</evidence>